<dbReference type="PROSITE" id="PS51257">
    <property type="entry name" value="PROKAR_LIPOPROTEIN"/>
    <property type="match status" value="1"/>
</dbReference>
<dbReference type="RefSeq" id="WP_110264255.1">
    <property type="nucleotide sequence ID" value="NZ_CAKZQT010000013.1"/>
</dbReference>
<dbReference type="Proteomes" id="UP000248330">
    <property type="component" value="Unassembled WGS sequence"/>
</dbReference>
<organism evidence="2 3">
    <name type="scientific">Sinimarinibacterium flocculans</name>
    <dbReference type="NCBI Taxonomy" id="985250"/>
    <lineage>
        <taxon>Bacteria</taxon>
        <taxon>Pseudomonadati</taxon>
        <taxon>Pseudomonadota</taxon>
        <taxon>Gammaproteobacteria</taxon>
        <taxon>Nevskiales</taxon>
        <taxon>Nevskiaceae</taxon>
        <taxon>Sinimarinibacterium</taxon>
    </lineage>
</organism>
<comment type="caution">
    <text evidence="2">The sequence shown here is derived from an EMBL/GenBank/DDBJ whole genome shotgun (WGS) entry which is preliminary data.</text>
</comment>
<dbReference type="InterPro" id="IPR050789">
    <property type="entry name" value="Diverse_Enzym_Activities"/>
</dbReference>
<dbReference type="PANTHER" id="PTHR43283">
    <property type="entry name" value="BETA-LACTAMASE-RELATED"/>
    <property type="match status" value="1"/>
</dbReference>
<reference evidence="2 3" key="1">
    <citation type="submission" date="2018-04" db="EMBL/GenBank/DDBJ databases">
        <title>Genomic Encyclopedia of Type Strains, Phase IV (KMG-IV): sequencing the most valuable type-strain genomes for metagenomic binning, comparative biology and taxonomic classification.</title>
        <authorList>
            <person name="Goeker M."/>
        </authorList>
    </citation>
    <scope>NUCLEOTIDE SEQUENCE [LARGE SCALE GENOMIC DNA]</scope>
    <source>
        <strain evidence="2 3">DSM 104150</strain>
    </source>
</reference>
<evidence type="ECO:0000313" key="2">
    <source>
        <dbReference type="EMBL" id="PXV70605.1"/>
    </source>
</evidence>
<dbReference type="PANTHER" id="PTHR43283:SF7">
    <property type="entry name" value="BETA-LACTAMASE-RELATED DOMAIN-CONTAINING PROTEIN"/>
    <property type="match status" value="1"/>
</dbReference>
<dbReference type="Pfam" id="PF00144">
    <property type="entry name" value="Beta-lactamase"/>
    <property type="match status" value="1"/>
</dbReference>
<dbReference type="AlphaFoldDB" id="A0A318EIB0"/>
<sequence>MRNTTRTMALGAALLLAACGGDSDSRGGSDVAYKCALPQAGEDFATADGATLNLDETAVADALQYANQTNALSIRVYRHGCLAGEGLLDPLTGEVPNNVWSTTKGVVSMLTGRALQLGLLDLDDPIGKYIAEADAEHGAVTIRQMLTQSSGLRFVWTGDLNPANPDEVQYTLALPFDFEPGTEFTYGQTTVSLLAHAVERAVGEDLQAFAQRELFDKVGIVRDDWFWLRDRAGNTHGYAYLFMAPKDLARLGHVMLDGGRWSGERLLPAGYVAEAGAPSPTNGFYGYLLWTNAGDSGYTVEIPDSRPLQRPLIASAPRDLYAFVGFLDQIIFVIPSLDMVVVRTGLPGNYELDPQEMITAHAGRWMHEFFRLLMRGVQDQAIPDPGPYTGNGPVALDLQYFVDPNTILGSLALGPQAPEGCNVLGCDGGISYEGLLQSFQDALTTLLNPLLPDG</sequence>
<gene>
    <name evidence="2" type="ORF">C8D93_102464</name>
</gene>
<name>A0A318EIB0_9GAMM</name>
<evidence type="ECO:0000313" key="3">
    <source>
        <dbReference type="Proteomes" id="UP000248330"/>
    </source>
</evidence>
<dbReference type="EMBL" id="QICN01000002">
    <property type="protein sequence ID" value="PXV70605.1"/>
    <property type="molecule type" value="Genomic_DNA"/>
</dbReference>
<keyword evidence="3" id="KW-1185">Reference proteome</keyword>
<protein>
    <submittedName>
        <fullName evidence="2">CubicO group peptidase (Beta-lactamase class C family)</fullName>
    </submittedName>
</protein>
<proteinExistence type="predicted"/>
<dbReference type="SUPFAM" id="SSF56601">
    <property type="entry name" value="beta-lactamase/transpeptidase-like"/>
    <property type="match status" value="1"/>
</dbReference>
<dbReference type="InterPro" id="IPR012338">
    <property type="entry name" value="Beta-lactam/transpept-like"/>
</dbReference>
<dbReference type="Gene3D" id="3.40.710.10">
    <property type="entry name" value="DD-peptidase/beta-lactamase superfamily"/>
    <property type="match status" value="1"/>
</dbReference>
<dbReference type="OrthoDB" id="9814204at2"/>
<dbReference type="InterPro" id="IPR001466">
    <property type="entry name" value="Beta-lactam-related"/>
</dbReference>
<feature type="domain" description="Beta-lactamase-related" evidence="1">
    <location>
        <begin position="76"/>
        <end position="342"/>
    </location>
</feature>
<accession>A0A318EIB0</accession>
<evidence type="ECO:0000259" key="1">
    <source>
        <dbReference type="Pfam" id="PF00144"/>
    </source>
</evidence>